<keyword evidence="11" id="KW-0482">Metalloprotease</keyword>
<dbReference type="GO" id="GO:0006508">
    <property type="term" value="P:proteolysis"/>
    <property type="evidence" value="ECO:0007669"/>
    <property type="project" value="UniProtKB-KW"/>
</dbReference>
<dbReference type="PRINTS" id="PR00756">
    <property type="entry name" value="ALADIPTASE"/>
</dbReference>
<evidence type="ECO:0000256" key="4">
    <source>
        <dbReference type="ARBA" id="ARBA00012564"/>
    </source>
</evidence>
<comment type="cofactor">
    <cofactor evidence="2">
        <name>Zn(2+)</name>
        <dbReference type="ChEBI" id="CHEBI:29105"/>
    </cofactor>
</comment>
<dbReference type="GO" id="GO:0043171">
    <property type="term" value="P:peptide catabolic process"/>
    <property type="evidence" value="ECO:0007669"/>
    <property type="project" value="TreeGrafter"/>
</dbReference>
<dbReference type="InterPro" id="IPR050344">
    <property type="entry name" value="Peptidase_M1_aminopeptidases"/>
</dbReference>
<dbReference type="GO" id="GO:0016285">
    <property type="term" value="F:alanyl aminopeptidase activity"/>
    <property type="evidence" value="ECO:0007669"/>
    <property type="project" value="UniProtKB-EC"/>
</dbReference>
<evidence type="ECO:0000256" key="5">
    <source>
        <dbReference type="ARBA" id="ARBA00015611"/>
    </source>
</evidence>
<dbReference type="InterPro" id="IPR001930">
    <property type="entry name" value="Peptidase_M1"/>
</dbReference>
<evidence type="ECO:0000256" key="1">
    <source>
        <dbReference type="ARBA" id="ARBA00000098"/>
    </source>
</evidence>
<evidence type="ECO:0000256" key="8">
    <source>
        <dbReference type="ARBA" id="ARBA00022723"/>
    </source>
</evidence>
<dbReference type="EC" id="3.4.11.2" evidence="4"/>
<dbReference type="PANTHER" id="PTHR11533">
    <property type="entry name" value="PROTEASE M1 ZINC METALLOPROTEASE"/>
    <property type="match status" value="1"/>
</dbReference>
<proteinExistence type="inferred from homology"/>
<evidence type="ECO:0000256" key="11">
    <source>
        <dbReference type="ARBA" id="ARBA00023049"/>
    </source>
</evidence>
<dbReference type="GO" id="GO:0016020">
    <property type="term" value="C:membrane"/>
    <property type="evidence" value="ECO:0007669"/>
    <property type="project" value="TreeGrafter"/>
</dbReference>
<dbReference type="SUPFAM" id="SSF63737">
    <property type="entry name" value="Leukotriene A4 hydrolase N-terminal domain"/>
    <property type="match status" value="1"/>
</dbReference>
<evidence type="ECO:0000256" key="6">
    <source>
        <dbReference type="ARBA" id="ARBA00022438"/>
    </source>
</evidence>
<organism evidence="14 15">
    <name type="scientific">Phaeocystidibacter marisrubri</name>
    <dbReference type="NCBI Taxonomy" id="1577780"/>
    <lineage>
        <taxon>Bacteria</taxon>
        <taxon>Pseudomonadati</taxon>
        <taxon>Bacteroidota</taxon>
        <taxon>Flavobacteriia</taxon>
        <taxon>Flavobacteriales</taxon>
        <taxon>Phaeocystidibacteraceae</taxon>
        <taxon>Phaeocystidibacter</taxon>
    </lineage>
</organism>
<feature type="domain" description="Peptidase M1 membrane alanine aminopeptidase" evidence="12">
    <location>
        <begin position="300"/>
        <end position="495"/>
    </location>
</feature>
<evidence type="ECO:0000256" key="2">
    <source>
        <dbReference type="ARBA" id="ARBA00001947"/>
    </source>
</evidence>
<dbReference type="InterPro" id="IPR027268">
    <property type="entry name" value="Peptidase_M4/M1_CTD_sf"/>
</dbReference>
<comment type="catalytic activity">
    <reaction evidence="1">
        <text>Release of an N-terminal amino acid, Xaa-|-Yaa- from a peptide, amide or arylamide. Xaa is preferably Ala, but may be most amino acids including Pro (slow action). When a terminal hydrophobic residue is followed by a prolyl residue, the two may be released as an intact Xaa-Pro dipeptide.</text>
        <dbReference type="EC" id="3.4.11.2"/>
    </reaction>
</comment>
<dbReference type="OrthoDB" id="100605at2"/>
<comment type="similarity">
    <text evidence="3">Belongs to the peptidase M1 family.</text>
</comment>
<protein>
    <recommendedName>
        <fullName evidence="5">Aminopeptidase N</fullName>
        <ecNumber evidence="4">3.4.11.2</ecNumber>
    </recommendedName>
</protein>
<dbReference type="InterPro" id="IPR014782">
    <property type="entry name" value="Peptidase_M1_dom"/>
</dbReference>
<dbReference type="SUPFAM" id="SSF55486">
    <property type="entry name" value="Metalloproteases ('zincins'), catalytic domain"/>
    <property type="match status" value="1"/>
</dbReference>
<dbReference type="GO" id="GO:0070006">
    <property type="term" value="F:metalloaminopeptidase activity"/>
    <property type="evidence" value="ECO:0007669"/>
    <property type="project" value="TreeGrafter"/>
</dbReference>
<name>A0A6L3ZGS1_9FLAO</name>
<dbReference type="Gene3D" id="1.10.390.10">
    <property type="entry name" value="Neutral Protease Domain 2"/>
    <property type="match status" value="1"/>
</dbReference>
<dbReference type="GO" id="GO:0005737">
    <property type="term" value="C:cytoplasm"/>
    <property type="evidence" value="ECO:0007669"/>
    <property type="project" value="TreeGrafter"/>
</dbReference>
<keyword evidence="10" id="KW-0862">Zinc</keyword>
<dbReference type="Gene3D" id="2.60.40.1730">
    <property type="entry name" value="tricorn interacting facor f3 domain"/>
    <property type="match status" value="1"/>
</dbReference>
<feature type="domain" description="Aminopeptidase N-like N-terminal" evidence="13">
    <location>
        <begin position="99"/>
        <end position="260"/>
    </location>
</feature>
<dbReference type="Pfam" id="PF01433">
    <property type="entry name" value="Peptidase_M1"/>
    <property type="match status" value="1"/>
</dbReference>
<keyword evidence="8" id="KW-0479">Metal-binding</keyword>
<evidence type="ECO:0000259" key="13">
    <source>
        <dbReference type="Pfam" id="PF17900"/>
    </source>
</evidence>
<evidence type="ECO:0000313" key="15">
    <source>
        <dbReference type="Proteomes" id="UP000484164"/>
    </source>
</evidence>
<keyword evidence="7" id="KW-0645">Protease</keyword>
<dbReference type="AlphaFoldDB" id="A0A6L3ZGS1"/>
<evidence type="ECO:0000259" key="12">
    <source>
        <dbReference type="Pfam" id="PF01433"/>
    </source>
</evidence>
<accession>A0A6L3ZGS1</accession>
<dbReference type="Proteomes" id="UP000484164">
    <property type="component" value="Unassembled WGS sequence"/>
</dbReference>
<reference evidence="14 15" key="1">
    <citation type="submission" date="2019-10" db="EMBL/GenBank/DDBJ databases">
        <title>Genome sequence of Phaeocystidibacter marisrubri JCM30614 (type strain).</title>
        <authorList>
            <person name="Bowman J.P."/>
        </authorList>
    </citation>
    <scope>NUCLEOTIDE SEQUENCE [LARGE SCALE GENOMIC DNA]</scope>
    <source>
        <strain evidence="14 15">JCM 30614</strain>
    </source>
</reference>
<keyword evidence="9" id="KW-0378">Hydrolase</keyword>
<sequence length="854" mass="98480">MPISVFRASAFAGPTPFKNSIGVLRRSLSMYPKMMNSFDMVAFFTSLKWENSIFESMLKYLLLCIPLSLSAQQYEVDDAVPRELIVDQDSLHADLFFEPEDGIVEGTVHLYVHKMERTDSIWLDAKPSISVVNPPRFNGGEVTWSREEQGIVLRPSSEWEESEIEIDFSSRPFKGVYFNGWDDPSGKARRQIFTQGQGIDHRHWLPHVDAQNDKLMTSLSITFDSDFQVLANGELVSKASEGAEMTTWTYVMHHPHSSYLMAFVIGKYHETVVGESPFRAVYMYEDLDDAYPTTYYANDQVWTYLNDRIGYPFVWSAYRQAPVANFPHGAMENTCMTIFSEVFIADSASFADRNYVYVNAHELAHHWFGDLVTVPSSHDFWLHEGFATYYQMEAERAVFGHEHYTYEWMKALDLVRTANEVDAFPLQHSKAGSHRFYQLGALTLRALEHEVGTTVFDSAIVRYLEQNAFGLVTTSTFKNVMEETCECELDDFFAAYVEKPHESTGYVDYQIDESTKALVIRAKQWNKWGEPLPIHRLHVRIWKDEFEYEDRFINFEKDTWSELFRFEDRWTVVEFDPYHHYPIDWKIELPDSMAINMAMMCSPYTQARVVSQIDLESEYFRDLAGLMMDIGPQCTRDSLMSRAAKERPENFEEIMFMAMILSEDINSVGHFARLFPFSELDEKQVDGMILALRDTSSLSDANALKVAFSIIGSNRNSIPDVLEALDTRSGGLDHDIDLFCAYLTVAIKGRSDVAGLPRLLDFAGPSYSNDIRQSAWDYLSMLKYSGEDLREIQYAALTSRHRHLRNAAVKRAKEYLSTMNRNREIREIQFALKDAHPDDIARVERILDIQLDLD</sequence>
<dbReference type="GO" id="GO:0008270">
    <property type="term" value="F:zinc ion binding"/>
    <property type="evidence" value="ECO:0007669"/>
    <property type="project" value="InterPro"/>
</dbReference>
<dbReference type="InterPro" id="IPR045357">
    <property type="entry name" value="Aminopeptidase_N-like_N"/>
</dbReference>
<dbReference type="GO" id="GO:0042277">
    <property type="term" value="F:peptide binding"/>
    <property type="evidence" value="ECO:0007669"/>
    <property type="project" value="TreeGrafter"/>
</dbReference>
<dbReference type="PANTHER" id="PTHR11533:SF174">
    <property type="entry name" value="PUROMYCIN-SENSITIVE AMINOPEPTIDASE-RELATED"/>
    <property type="match status" value="1"/>
</dbReference>
<evidence type="ECO:0000256" key="10">
    <source>
        <dbReference type="ARBA" id="ARBA00022833"/>
    </source>
</evidence>
<evidence type="ECO:0000256" key="9">
    <source>
        <dbReference type="ARBA" id="ARBA00022801"/>
    </source>
</evidence>
<dbReference type="EMBL" id="WBVQ01000001">
    <property type="protein sequence ID" value="KAB2817054.1"/>
    <property type="molecule type" value="Genomic_DNA"/>
</dbReference>
<dbReference type="InterPro" id="IPR042097">
    <property type="entry name" value="Aminopeptidase_N-like_N_sf"/>
</dbReference>
<keyword evidence="6" id="KW-0031">Aminopeptidase</keyword>
<dbReference type="GO" id="GO:0005615">
    <property type="term" value="C:extracellular space"/>
    <property type="evidence" value="ECO:0007669"/>
    <property type="project" value="TreeGrafter"/>
</dbReference>
<evidence type="ECO:0000313" key="14">
    <source>
        <dbReference type="EMBL" id="KAB2817054.1"/>
    </source>
</evidence>
<evidence type="ECO:0000256" key="7">
    <source>
        <dbReference type="ARBA" id="ARBA00022670"/>
    </source>
</evidence>
<dbReference type="Pfam" id="PF17900">
    <property type="entry name" value="Peptidase_M1_N"/>
    <property type="match status" value="1"/>
</dbReference>
<gene>
    <name evidence="14" type="ORF">F8C82_01270</name>
</gene>
<comment type="caution">
    <text evidence="14">The sequence shown here is derived from an EMBL/GenBank/DDBJ whole genome shotgun (WGS) entry which is preliminary data.</text>
</comment>
<evidence type="ECO:0000256" key="3">
    <source>
        <dbReference type="ARBA" id="ARBA00010136"/>
    </source>
</evidence>
<keyword evidence="15" id="KW-1185">Reference proteome</keyword>